<dbReference type="Proteomes" id="UP000663829">
    <property type="component" value="Unassembled WGS sequence"/>
</dbReference>
<evidence type="ECO:0000256" key="1">
    <source>
        <dbReference type="SAM" id="MobiDB-lite"/>
    </source>
</evidence>
<feature type="compositionally biased region" description="Low complexity" evidence="1">
    <location>
        <begin position="1"/>
        <end position="15"/>
    </location>
</feature>
<dbReference type="AlphaFoldDB" id="A0A815K796"/>
<keyword evidence="4" id="KW-1185">Reference proteome</keyword>
<dbReference type="Proteomes" id="UP000681722">
    <property type="component" value="Unassembled WGS sequence"/>
</dbReference>
<evidence type="ECO:0000313" key="3">
    <source>
        <dbReference type="EMBL" id="CAF4286230.1"/>
    </source>
</evidence>
<evidence type="ECO:0000313" key="4">
    <source>
        <dbReference type="Proteomes" id="UP000663829"/>
    </source>
</evidence>
<sequence length="85" mass="9224">MASSTSTSDGGQDSTVNTTQTQSQADFDTSLASLRRHIMEGNLNKAIVEVKTLGHMNENLSHRPRRAIQAADQPPEAVDPPTVHR</sequence>
<feature type="compositionally biased region" description="Polar residues" evidence="1">
    <location>
        <begin position="16"/>
        <end position="28"/>
    </location>
</feature>
<dbReference type="EMBL" id="CAJOBC010082435">
    <property type="protein sequence ID" value="CAF4286230.1"/>
    <property type="molecule type" value="Genomic_DNA"/>
</dbReference>
<name>A0A815K796_9BILA</name>
<accession>A0A815K796</accession>
<feature type="region of interest" description="Disordered" evidence="1">
    <location>
        <begin position="1"/>
        <end position="28"/>
    </location>
</feature>
<evidence type="ECO:0000313" key="2">
    <source>
        <dbReference type="EMBL" id="CAF1391722.1"/>
    </source>
</evidence>
<organism evidence="2 4">
    <name type="scientific">Didymodactylos carnosus</name>
    <dbReference type="NCBI Taxonomy" id="1234261"/>
    <lineage>
        <taxon>Eukaryota</taxon>
        <taxon>Metazoa</taxon>
        <taxon>Spiralia</taxon>
        <taxon>Gnathifera</taxon>
        <taxon>Rotifera</taxon>
        <taxon>Eurotatoria</taxon>
        <taxon>Bdelloidea</taxon>
        <taxon>Philodinida</taxon>
        <taxon>Philodinidae</taxon>
        <taxon>Didymodactylos</taxon>
    </lineage>
</organism>
<proteinExistence type="predicted"/>
<comment type="caution">
    <text evidence="2">The sequence shown here is derived from an EMBL/GenBank/DDBJ whole genome shotgun (WGS) entry which is preliminary data.</text>
</comment>
<reference evidence="2" key="1">
    <citation type="submission" date="2021-02" db="EMBL/GenBank/DDBJ databases">
        <authorList>
            <person name="Nowell W R."/>
        </authorList>
    </citation>
    <scope>NUCLEOTIDE SEQUENCE</scope>
</reference>
<dbReference type="EMBL" id="CAJNOQ010017028">
    <property type="protein sequence ID" value="CAF1391722.1"/>
    <property type="molecule type" value="Genomic_DNA"/>
</dbReference>
<feature type="region of interest" description="Disordered" evidence="1">
    <location>
        <begin position="58"/>
        <end position="85"/>
    </location>
</feature>
<gene>
    <name evidence="2" type="ORF">GPM918_LOCUS32828</name>
    <name evidence="3" type="ORF">SRO942_LOCUS33501</name>
</gene>
<protein>
    <submittedName>
        <fullName evidence="2">Uncharacterized protein</fullName>
    </submittedName>
</protein>